<keyword evidence="2" id="KW-0808">Transferase</keyword>
<proteinExistence type="predicted"/>
<evidence type="ECO:0000256" key="3">
    <source>
        <dbReference type="ARBA" id="ARBA00023180"/>
    </source>
</evidence>
<sequence>MSVFFFCLFWGGAATGLHVSRPEKTIAFEYVDLESPYAGAAHLVQRKVAIPYRDGMHLRSAVEDYCEKVRFCLPQREALIHSLEHLLQSQGRQVITDAKKDFKAIQIGCAPGGEKPSPTWLTIARPQTSGVPCTSYTDLRELGSSQYDLIFGLIPNPLETPPFDFAEVSRFLRDCGRIEIFWETEGGYRQSRGEVVLRLRNAGLRNRRTLAASHFRLTQGVERRAITWAHVGITAQKQEATGGQCKKPIHPEMSPARTGASHASRNESRSGVAVLGSVCVVNCTGGAGHFHSSERGPKVRGDEWSASLPVGDPERSCWVANGRQEGGEVVKWEGSSVRGDEKEWCGTGREGLTSEVSCVGGLGYVEEDILPLSTGLDKGFDSSPRGGWQERSCVFRNVCWRQADKQLVLFAGDPNNSSLVLDLNDELLAEEYVVGDPIPLGETPPLVGVGVYSKPFAQNWGHPAIPLSPSPVLRTVVESGHMPATSTAAGRAVVFEQDRGILFQPVSVFNWGHLFADTFIPAVLLLQRLGFTVDPDKQVLVSLQHDEARMEREAHKAWPYLRNALTSRNATSFESYGGDMVCFRELLSGKVPFHFSRSQGTGGAVEEFRRLLLSASNIPIGNSHLKEHLVVFYGKEVSGASNYKGTGFSPRSILNIRSVFAAIGKSLERVGVRFVGLTSVDVSSMSFEEQLSLFANTTVLISPGGAFSFAASFLPPGAVTLLLNVISPELRSVPIRRLQGFFSQLTHVQTTYYRTNPEEYFLSDGTDKCIAAGRVEVECNGVYKLNESRLARAVLHMLRSAANRLKHIPAPKW</sequence>
<organism evidence="7">
    <name type="scientific">Chromera velia CCMP2878</name>
    <dbReference type="NCBI Taxonomy" id="1169474"/>
    <lineage>
        <taxon>Eukaryota</taxon>
        <taxon>Sar</taxon>
        <taxon>Alveolata</taxon>
        <taxon>Colpodellida</taxon>
        <taxon>Chromeraceae</taxon>
        <taxon>Chromera</taxon>
    </lineage>
</organism>
<reference evidence="7" key="1">
    <citation type="submission" date="2014-11" db="EMBL/GenBank/DDBJ databases">
        <authorList>
            <person name="Otto D Thomas"/>
            <person name="Naeem Raeece"/>
        </authorList>
    </citation>
    <scope>NUCLEOTIDE SEQUENCE</scope>
</reference>
<evidence type="ECO:0000256" key="2">
    <source>
        <dbReference type="ARBA" id="ARBA00022679"/>
    </source>
</evidence>
<feature type="signal peptide" evidence="5">
    <location>
        <begin position="1"/>
        <end position="16"/>
    </location>
</feature>
<feature type="domain" description="Glycosyltransferase 61 catalytic" evidence="6">
    <location>
        <begin position="511"/>
        <end position="719"/>
    </location>
</feature>
<dbReference type="InterPro" id="IPR007657">
    <property type="entry name" value="Glycosyltransferase_61"/>
</dbReference>
<evidence type="ECO:0000256" key="5">
    <source>
        <dbReference type="SAM" id="SignalP"/>
    </source>
</evidence>
<accession>A0A0G4G3D6</accession>
<evidence type="ECO:0000259" key="6">
    <source>
        <dbReference type="Pfam" id="PF04577"/>
    </source>
</evidence>
<feature type="region of interest" description="Disordered" evidence="4">
    <location>
        <begin position="237"/>
        <end position="268"/>
    </location>
</feature>
<protein>
    <recommendedName>
        <fullName evidence="6">Glycosyltransferase 61 catalytic domain-containing protein</fullName>
    </recommendedName>
</protein>
<dbReference type="PANTHER" id="PTHR20961">
    <property type="entry name" value="GLYCOSYLTRANSFERASE"/>
    <property type="match status" value="1"/>
</dbReference>
<keyword evidence="5" id="KW-0732">Signal</keyword>
<gene>
    <name evidence="7" type="ORF">Cvel_20035</name>
</gene>
<dbReference type="AlphaFoldDB" id="A0A0G4G3D6"/>
<keyword evidence="1" id="KW-0328">Glycosyltransferase</keyword>
<dbReference type="GO" id="GO:0016757">
    <property type="term" value="F:glycosyltransferase activity"/>
    <property type="evidence" value="ECO:0007669"/>
    <property type="project" value="UniProtKB-KW"/>
</dbReference>
<evidence type="ECO:0000313" key="7">
    <source>
        <dbReference type="EMBL" id="CEM22656.1"/>
    </source>
</evidence>
<evidence type="ECO:0000256" key="4">
    <source>
        <dbReference type="SAM" id="MobiDB-lite"/>
    </source>
</evidence>
<keyword evidence="3" id="KW-0325">Glycoprotein</keyword>
<dbReference type="InterPro" id="IPR049625">
    <property type="entry name" value="Glyco_transf_61_cat"/>
</dbReference>
<dbReference type="Pfam" id="PF04577">
    <property type="entry name" value="Glyco_transf_61"/>
    <property type="match status" value="1"/>
</dbReference>
<evidence type="ECO:0000256" key="1">
    <source>
        <dbReference type="ARBA" id="ARBA00022676"/>
    </source>
</evidence>
<feature type="chain" id="PRO_5005189925" description="Glycosyltransferase 61 catalytic domain-containing protein" evidence="5">
    <location>
        <begin position="17"/>
        <end position="813"/>
    </location>
</feature>
<dbReference type="VEuPathDB" id="CryptoDB:Cvel_20035"/>
<name>A0A0G4G3D6_9ALVE</name>
<dbReference type="EMBL" id="CDMZ01000850">
    <property type="protein sequence ID" value="CEM22656.1"/>
    <property type="molecule type" value="Genomic_DNA"/>
</dbReference>